<feature type="region of interest" description="Disordered" evidence="1">
    <location>
        <begin position="314"/>
        <end position="353"/>
    </location>
</feature>
<evidence type="ECO:0000313" key="3">
    <source>
        <dbReference type="Proteomes" id="UP001627154"/>
    </source>
</evidence>
<gene>
    <name evidence="2" type="ORF">TKK_016205</name>
</gene>
<dbReference type="Proteomes" id="UP001627154">
    <property type="component" value="Unassembled WGS sequence"/>
</dbReference>
<keyword evidence="3" id="KW-1185">Reference proteome</keyword>
<evidence type="ECO:0000313" key="2">
    <source>
        <dbReference type="EMBL" id="KAL3388778.1"/>
    </source>
</evidence>
<proteinExistence type="predicted"/>
<protein>
    <submittedName>
        <fullName evidence="2">Uncharacterized protein</fullName>
    </submittedName>
</protein>
<name>A0ABD2W7A0_9HYME</name>
<dbReference type="EMBL" id="JBJJXI010000128">
    <property type="protein sequence ID" value="KAL3388778.1"/>
    <property type="molecule type" value="Genomic_DNA"/>
</dbReference>
<comment type="caution">
    <text evidence="2">The sequence shown here is derived from an EMBL/GenBank/DDBJ whole genome shotgun (WGS) entry which is preliminary data.</text>
</comment>
<dbReference type="AlphaFoldDB" id="A0ABD2W7A0"/>
<organism evidence="2 3">
    <name type="scientific">Trichogramma kaykai</name>
    <dbReference type="NCBI Taxonomy" id="54128"/>
    <lineage>
        <taxon>Eukaryota</taxon>
        <taxon>Metazoa</taxon>
        <taxon>Ecdysozoa</taxon>
        <taxon>Arthropoda</taxon>
        <taxon>Hexapoda</taxon>
        <taxon>Insecta</taxon>
        <taxon>Pterygota</taxon>
        <taxon>Neoptera</taxon>
        <taxon>Endopterygota</taxon>
        <taxon>Hymenoptera</taxon>
        <taxon>Apocrita</taxon>
        <taxon>Proctotrupomorpha</taxon>
        <taxon>Chalcidoidea</taxon>
        <taxon>Trichogrammatidae</taxon>
        <taxon>Trichogramma</taxon>
    </lineage>
</organism>
<evidence type="ECO:0000256" key="1">
    <source>
        <dbReference type="SAM" id="MobiDB-lite"/>
    </source>
</evidence>
<sequence length="353" mass="39774">MTAATATTTCIFVNARGFAEQFQESRFINKRMPNSDSIYSRPLSLEAIHHASKILRSSSQLSMLLLIVVVVRQHMQLITIIYRGGLAASMLLNDFARRATATYKTQEALSSVICIVCIGIHRSEGFAIDCSRYTFYGATCRFAKQQSPRTRAIKYIGVRVMNVDKFHTRGMHIAAAVAAGAAATDTHGVWIIKARIRVYNNASSSRSREAHFLARELHPCQRRSKECPAQSSAKPRDKSSHTSKTLAYAETCTFIFESRSIESCSDAQMRVSHGSIITVVKPIYAFRARDSSSYTALHTECAAWVTRMMDRLAEPPERERARNREKESVQCKKERAKKAERQTETERDNVGYR</sequence>
<feature type="region of interest" description="Disordered" evidence="1">
    <location>
        <begin position="223"/>
        <end position="242"/>
    </location>
</feature>
<accession>A0ABD2W7A0</accession>
<reference evidence="2 3" key="1">
    <citation type="journal article" date="2024" name="bioRxiv">
        <title>A reference genome for Trichogramma kaykai: A tiny desert-dwelling parasitoid wasp with competing sex-ratio distorters.</title>
        <authorList>
            <person name="Culotta J."/>
            <person name="Lindsey A.R."/>
        </authorList>
    </citation>
    <scope>NUCLEOTIDE SEQUENCE [LARGE SCALE GENOMIC DNA]</scope>
    <source>
        <strain evidence="2 3">KSX58</strain>
    </source>
</reference>